<evidence type="ECO:0000256" key="7">
    <source>
        <dbReference type="SAM" id="Phobius"/>
    </source>
</evidence>
<evidence type="ECO:0000313" key="11">
    <source>
        <dbReference type="Proteomes" id="UP001195483"/>
    </source>
</evidence>
<keyword evidence="5 7" id="KW-1133">Transmembrane helix</keyword>
<dbReference type="PROSITE" id="PS51257">
    <property type="entry name" value="PROKAR_LIPOPROTEIN"/>
    <property type="match status" value="1"/>
</dbReference>
<keyword evidence="11" id="KW-1185">Reference proteome</keyword>
<keyword evidence="8" id="KW-0732">Signal</keyword>
<feature type="transmembrane region" description="Helical" evidence="7">
    <location>
        <begin position="160"/>
        <end position="184"/>
    </location>
</feature>
<feature type="domain" description="ABC transmembrane type-1" evidence="9">
    <location>
        <begin position="157"/>
        <end position="361"/>
    </location>
</feature>
<dbReference type="InterPro" id="IPR035906">
    <property type="entry name" value="MetI-like_sf"/>
</dbReference>
<dbReference type="Pfam" id="PF00528">
    <property type="entry name" value="BPD_transp_1"/>
    <property type="match status" value="1"/>
</dbReference>
<evidence type="ECO:0000313" key="10">
    <source>
        <dbReference type="EMBL" id="KAK3606870.1"/>
    </source>
</evidence>
<comment type="subcellular location">
    <subcellularLocation>
        <location evidence="1">Cell membrane</location>
        <topology evidence="1">Multi-pass membrane protein</topology>
    </subcellularLocation>
</comment>
<dbReference type="PROSITE" id="PS50928">
    <property type="entry name" value="ABC_TM1"/>
    <property type="match status" value="2"/>
</dbReference>
<sequence>MKKAMLVAATAGVLLLGACQKKESAPASPKNVYAPEVVNTFIEACKPQGGEEVCKCLINNIQNELTQEQFAQGEAQMMGGQPSPEFSAAMKKAVGECKNIHPALDSPASLTRFGNVPPAVIAAMSGLLALLLSPLLLYISPESIQLTLGDLYYRRVIIFTLLQAASGAFLSTLLGGLSAIIIWRLQSPYLRRIAEFSGLCFTLPSVTAVMFILNIYGNSGLFSLIITDPGSDGTGIYGLTGMMLVYLSLNIPYALSVIYTHLMQIPGEYILTADALSLTRWAFWRHVILPALLPGAFRSFFIIFCVCFTAFPVVMMIGGGPEYSIMETEIFRLLRYEYDLPAAAVLAVSQTLLLAIPGLLMLSAVFSPAQGIRYRTVFLTAPAFPVKVWMTAGLLPLLLLCLFPLGFGILSFTVADVFSVIRESTLQTALFHTLLTSLPAAVLGVILAVMYLLLLRTRFSAEYGLSAVFLFVSPVVLGTVTVMVSGGIGDTFAGGYIPTLILHILTAFPFTVSLLKSPLFTADQRGRKLCASLNLTGLRRFMYIDLPVIRTPLCRTFSVAFCLSAGDFSAAALFGGDAYTPLTLLIYRLRGSYRQTEADATGFWLLCLFVLAFALPYLLLKTNRRAVARRQP</sequence>
<feature type="transmembrane region" description="Helical" evidence="7">
    <location>
        <begin position="467"/>
        <end position="489"/>
    </location>
</feature>
<feature type="signal peptide" evidence="8">
    <location>
        <begin position="1"/>
        <end position="24"/>
    </location>
</feature>
<protein>
    <recommendedName>
        <fullName evidence="9">ABC transmembrane type-1 domain-containing protein</fullName>
    </recommendedName>
</protein>
<evidence type="ECO:0000256" key="1">
    <source>
        <dbReference type="ARBA" id="ARBA00004651"/>
    </source>
</evidence>
<feature type="transmembrane region" description="Helical" evidence="7">
    <location>
        <begin position="340"/>
        <end position="367"/>
    </location>
</feature>
<dbReference type="GO" id="GO:0055085">
    <property type="term" value="P:transmembrane transport"/>
    <property type="evidence" value="ECO:0007669"/>
    <property type="project" value="InterPro"/>
</dbReference>
<keyword evidence="3" id="KW-1003">Cell membrane</keyword>
<reference evidence="10" key="3">
    <citation type="submission" date="2023-05" db="EMBL/GenBank/DDBJ databases">
        <authorList>
            <person name="Smith C.H."/>
        </authorList>
    </citation>
    <scope>NUCLEOTIDE SEQUENCE</scope>
    <source>
        <strain evidence="10">CHS0354</strain>
        <tissue evidence="10">Mantle</tissue>
    </source>
</reference>
<reference evidence="10" key="2">
    <citation type="journal article" date="2021" name="Genome Biol. Evol.">
        <title>Developing a high-quality reference genome for a parasitic bivalve with doubly uniparental inheritance (Bivalvia: Unionida).</title>
        <authorList>
            <person name="Smith C.H."/>
        </authorList>
    </citation>
    <scope>NUCLEOTIDE SEQUENCE</scope>
    <source>
        <strain evidence="10">CHS0354</strain>
        <tissue evidence="10">Mantle</tissue>
    </source>
</reference>
<comment type="caution">
    <text evidence="10">The sequence shown here is derived from an EMBL/GenBank/DDBJ whole genome shotgun (WGS) entry which is preliminary data.</text>
</comment>
<feature type="transmembrane region" description="Helical" evidence="7">
    <location>
        <begin position="559"/>
        <end position="582"/>
    </location>
</feature>
<feature type="transmembrane region" description="Helical" evidence="7">
    <location>
        <begin position="602"/>
        <end position="620"/>
    </location>
</feature>
<dbReference type="PANTHER" id="PTHR30183:SF9">
    <property type="entry name" value="THIAMINE TRANSPORT SYSTEM PERMEASE PROTEIN THIP"/>
    <property type="match status" value="1"/>
</dbReference>
<organism evidence="10 11">
    <name type="scientific">Potamilus streckersoni</name>
    <dbReference type="NCBI Taxonomy" id="2493646"/>
    <lineage>
        <taxon>Eukaryota</taxon>
        <taxon>Metazoa</taxon>
        <taxon>Spiralia</taxon>
        <taxon>Lophotrochozoa</taxon>
        <taxon>Mollusca</taxon>
        <taxon>Bivalvia</taxon>
        <taxon>Autobranchia</taxon>
        <taxon>Heteroconchia</taxon>
        <taxon>Palaeoheterodonta</taxon>
        <taxon>Unionida</taxon>
        <taxon>Unionoidea</taxon>
        <taxon>Unionidae</taxon>
        <taxon>Ambleminae</taxon>
        <taxon>Lampsilini</taxon>
        <taxon>Potamilus</taxon>
    </lineage>
</organism>
<feature type="transmembrane region" description="Helical" evidence="7">
    <location>
        <begin position="388"/>
        <end position="410"/>
    </location>
</feature>
<feature type="transmembrane region" description="Helical" evidence="7">
    <location>
        <begin position="119"/>
        <end position="139"/>
    </location>
</feature>
<feature type="transmembrane region" description="Helical" evidence="7">
    <location>
        <begin position="196"/>
        <end position="216"/>
    </location>
</feature>
<evidence type="ECO:0000256" key="4">
    <source>
        <dbReference type="ARBA" id="ARBA00022692"/>
    </source>
</evidence>
<evidence type="ECO:0000259" key="9">
    <source>
        <dbReference type="PROSITE" id="PS50928"/>
    </source>
</evidence>
<evidence type="ECO:0000256" key="6">
    <source>
        <dbReference type="ARBA" id="ARBA00023136"/>
    </source>
</evidence>
<evidence type="ECO:0000256" key="8">
    <source>
        <dbReference type="SAM" id="SignalP"/>
    </source>
</evidence>
<keyword evidence="4 7" id="KW-0812">Transmembrane</keyword>
<dbReference type="PANTHER" id="PTHR30183">
    <property type="entry name" value="MOLYBDENUM TRANSPORT SYSTEM PERMEASE PROTEIN MODB"/>
    <property type="match status" value="1"/>
</dbReference>
<feature type="transmembrane region" description="Helical" evidence="7">
    <location>
        <begin position="236"/>
        <end position="255"/>
    </location>
</feature>
<feature type="transmembrane region" description="Helical" evidence="7">
    <location>
        <begin position="430"/>
        <end position="455"/>
    </location>
</feature>
<dbReference type="EMBL" id="JAEAOA010001141">
    <property type="protein sequence ID" value="KAK3606870.1"/>
    <property type="molecule type" value="Genomic_DNA"/>
</dbReference>
<gene>
    <name evidence="10" type="ORF">CHS0354_018464</name>
</gene>
<dbReference type="Proteomes" id="UP001195483">
    <property type="component" value="Unassembled WGS sequence"/>
</dbReference>
<accession>A0AAE0WB18</accession>
<name>A0AAE0WB18_9BIVA</name>
<dbReference type="CDD" id="cd06261">
    <property type="entry name" value="TM_PBP2"/>
    <property type="match status" value="1"/>
</dbReference>
<evidence type="ECO:0000256" key="2">
    <source>
        <dbReference type="ARBA" id="ARBA00022448"/>
    </source>
</evidence>
<keyword evidence="6 7" id="KW-0472">Membrane</keyword>
<dbReference type="Gene3D" id="1.10.3720.10">
    <property type="entry name" value="MetI-like"/>
    <property type="match status" value="2"/>
</dbReference>
<dbReference type="SUPFAM" id="SSF161098">
    <property type="entry name" value="MetI-like"/>
    <property type="match status" value="2"/>
</dbReference>
<feature type="transmembrane region" description="Helical" evidence="7">
    <location>
        <begin position="495"/>
        <end position="515"/>
    </location>
</feature>
<evidence type="ECO:0000256" key="5">
    <source>
        <dbReference type="ARBA" id="ARBA00022989"/>
    </source>
</evidence>
<feature type="chain" id="PRO_5042084742" description="ABC transmembrane type-1 domain-containing protein" evidence="8">
    <location>
        <begin position="25"/>
        <end position="632"/>
    </location>
</feature>
<keyword evidence="2" id="KW-0813">Transport</keyword>
<proteinExistence type="predicted"/>
<dbReference type="InterPro" id="IPR000515">
    <property type="entry name" value="MetI-like"/>
</dbReference>
<reference evidence="10" key="1">
    <citation type="journal article" date="2021" name="Genome Biol. Evol.">
        <title>A High-Quality Reference Genome for a Parasitic Bivalve with Doubly Uniparental Inheritance (Bivalvia: Unionida).</title>
        <authorList>
            <person name="Smith C.H."/>
        </authorList>
    </citation>
    <scope>NUCLEOTIDE SEQUENCE</scope>
    <source>
        <strain evidence="10">CHS0354</strain>
    </source>
</reference>
<dbReference type="GO" id="GO:0005886">
    <property type="term" value="C:plasma membrane"/>
    <property type="evidence" value="ECO:0007669"/>
    <property type="project" value="UniProtKB-SubCell"/>
</dbReference>
<feature type="domain" description="ABC transmembrane type-1" evidence="9">
    <location>
        <begin position="430"/>
        <end position="619"/>
    </location>
</feature>
<evidence type="ECO:0000256" key="3">
    <source>
        <dbReference type="ARBA" id="ARBA00022475"/>
    </source>
</evidence>
<feature type="transmembrane region" description="Helical" evidence="7">
    <location>
        <begin position="300"/>
        <end position="320"/>
    </location>
</feature>
<dbReference type="AlphaFoldDB" id="A0AAE0WB18"/>